<evidence type="ECO:0000313" key="4">
    <source>
        <dbReference type="Proteomes" id="UP000287823"/>
    </source>
</evidence>
<dbReference type="GO" id="GO:0005737">
    <property type="term" value="C:cytoplasm"/>
    <property type="evidence" value="ECO:0007669"/>
    <property type="project" value="TreeGrafter"/>
</dbReference>
<dbReference type="AlphaFoldDB" id="A0A432WJ29"/>
<reference evidence="3 4" key="1">
    <citation type="journal article" date="2011" name="Front. Microbiol.">
        <title>Genomic signatures of strain selection and enhancement in Bacillus atrophaeus var. globigii, a historical biowarfare simulant.</title>
        <authorList>
            <person name="Gibbons H.S."/>
            <person name="Broomall S.M."/>
            <person name="McNew L.A."/>
            <person name="Daligault H."/>
            <person name="Chapman C."/>
            <person name="Bruce D."/>
            <person name="Karavis M."/>
            <person name="Krepps M."/>
            <person name="McGregor P.A."/>
            <person name="Hong C."/>
            <person name="Park K.H."/>
            <person name="Akmal A."/>
            <person name="Feldman A."/>
            <person name="Lin J.S."/>
            <person name="Chang W.E."/>
            <person name="Higgs B.W."/>
            <person name="Demirev P."/>
            <person name="Lindquist J."/>
            <person name="Liem A."/>
            <person name="Fochler E."/>
            <person name="Read T.D."/>
            <person name="Tapia R."/>
            <person name="Johnson S."/>
            <person name="Bishop-Lilly K.A."/>
            <person name="Detter C."/>
            <person name="Han C."/>
            <person name="Sozhamannan S."/>
            <person name="Rosenzweig C.N."/>
            <person name="Skowronski E.W."/>
        </authorList>
    </citation>
    <scope>NUCLEOTIDE SEQUENCE [LARGE SCALE GENOMIC DNA]</scope>
    <source>
        <strain evidence="3 4">Y4G10-17</strain>
    </source>
</reference>
<keyword evidence="3" id="KW-0808">Transferase</keyword>
<comment type="caution">
    <text evidence="3">The sequence shown here is derived from an EMBL/GenBank/DDBJ whole genome shotgun (WGS) entry which is preliminary data.</text>
</comment>
<evidence type="ECO:0000256" key="1">
    <source>
        <dbReference type="ARBA" id="ARBA00012344"/>
    </source>
</evidence>
<dbReference type="SUPFAM" id="SSF110857">
    <property type="entry name" value="Gamma-glutamyl cyclotransferase-like"/>
    <property type="match status" value="1"/>
</dbReference>
<dbReference type="GO" id="GO:0061928">
    <property type="term" value="F:glutathione specific gamma-glutamylcyclotransferase activity"/>
    <property type="evidence" value="ECO:0007669"/>
    <property type="project" value="UniProtKB-EC"/>
</dbReference>
<dbReference type="InterPro" id="IPR006840">
    <property type="entry name" value="ChaC"/>
</dbReference>
<name>A0A432WJ29_9GAMM</name>
<dbReference type="CDD" id="cd06661">
    <property type="entry name" value="GGCT_like"/>
    <property type="match status" value="1"/>
</dbReference>
<keyword evidence="2" id="KW-0456">Lyase</keyword>
<evidence type="ECO:0000313" key="3">
    <source>
        <dbReference type="EMBL" id="RUO33721.1"/>
    </source>
</evidence>
<gene>
    <name evidence="3" type="ORF">CWE14_04455</name>
</gene>
<dbReference type="InterPro" id="IPR036568">
    <property type="entry name" value="GGCT-like_sf"/>
</dbReference>
<dbReference type="PANTHER" id="PTHR12192:SF2">
    <property type="entry name" value="GLUTATHIONE-SPECIFIC GAMMA-GLUTAMYLCYCLOTRANSFERASE 2"/>
    <property type="match status" value="1"/>
</dbReference>
<dbReference type="Proteomes" id="UP000287823">
    <property type="component" value="Unassembled WGS sequence"/>
</dbReference>
<dbReference type="Gene3D" id="3.10.490.10">
    <property type="entry name" value="Gamma-glutamyl cyclotransferase-like"/>
    <property type="match status" value="1"/>
</dbReference>
<sequence length="186" mass="21144">MAHDTQTLNQSRNLFGDQQQIWLFGYGSLIYKVDFDYLERRPAHIENWTRRFWQGSHDHRGTPDAPGRVATLIEKPGAICKGMAYLNTPAVFDHLDHREKNGYLRFTTEMTFDNGDTAQGLVYIATEENAAFLGPASAYDIARHIKSSTGPSGPNDEYLLKLESALRDMQADDEHVFEIASHLREL</sequence>
<dbReference type="PANTHER" id="PTHR12192">
    <property type="entry name" value="CATION TRANSPORT PROTEIN CHAC-RELATED"/>
    <property type="match status" value="1"/>
</dbReference>
<dbReference type="GO" id="GO:0006751">
    <property type="term" value="P:glutathione catabolic process"/>
    <property type="evidence" value="ECO:0007669"/>
    <property type="project" value="InterPro"/>
</dbReference>
<dbReference type="RefSeq" id="WP_126798288.1">
    <property type="nucleotide sequence ID" value="NZ_PIPO01000002.1"/>
</dbReference>
<dbReference type="Pfam" id="PF04752">
    <property type="entry name" value="ChaC"/>
    <property type="match status" value="1"/>
</dbReference>
<dbReference type="InterPro" id="IPR013024">
    <property type="entry name" value="GGCT-like"/>
</dbReference>
<dbReference type="EMBL" id="PIPO01000002">
    <property type="protein sequence ID" value="RUO33721.1"/>
    <property type="molecule type" value="Genomic_DNA"/>
</dbReference>
<keyword evidence="4" id="KW-1185">Reference proteome</keyword>
<organism evidence="3 4">
    <name type="scientific">Aliidiomarina soli</name>
    <dbReference type="NCBI Taxonomy" id="1928574"/>
    <lineage>
        <taxon>Bacteria</taxon>
        <taxon>Pseudomonadati</taxon>
        <taxon>Pseudomonadota</taxon>
        <taxon>Gammaproteobacteria</taxon>
        <taxon>Alteromonadales</taxon>
        <taxon>Idiomarinaceae</taxon>
        <taxon>Aliidiomarina</taxon>
    </lineage>
</organism>
<proteinExistence type="predicted"/>
<dbReference type="GO" id="GO:0016740">
    <property type="term" value="F:transferase activity"/>
    <property type="evidence" value="ECO:0007669"/>
    <property type="project" value="UniProtKB-KW"/>
</dbReference>
<evidence type="ECO:0000256" key="2">
    <source>
        <dbReference type="ARBA" id="ARBA00023239"/>
    </source>
</evidence>
<protein>
    <recommendedName>
        <fullName evidence="1">glutathione-specific gamma-glutamylcyclotransferase</fullName>
        <ecNumber evidence="1">4.3.2.7</ecNumber>
    </recommendedName>
</protein>
<dbReference type="EC" id="4.3.2.7" evidence="1"/>
<accession>A0A432WJ29</accession>